<dbReference type="PANTHER" id="PTHR30481">
    <property type="entry name" value="DNA ADENINE METHYLASE"/>
    <property type="match status" value="1"/>
</dbReference>
<evidence type="ECO:0000256" key="2">
    <source>
        <dbReference type="ARBA" id="ARBA00022679"/>
    </source>
</evidence>
<keyword evidence="1 4" id="KW-0489">Methyltransferase</keyword>
<dbReference type="Proteomes" id="UP000676565">
    <property type="component" value="Unassembled WGS sequence"/>
</dbReference>
<name>A0ABS5BY39_9BACT</name>
<dbReference type="Gene3D" id="3.40.50.150">
    <property type="entry name" value="Vaccinia Virus protein VP39"/>
    <property type="match status" value="1"/>
</dbReference>
<dbReference type="InterPro" id="IPR029063">
    <property type="entry name" value="SAM-dependent_MTases_sf"/>
</dbReference>
<evidence type="ECO:0000313" key="5">
    <source>
        <dbReference type="Proteomes" id="UP000676565"/>
    </source>
</evidence>
<sequence>MNGEASAWLGAVEGLGEVHRRLIRVVIENRPAVEVMRGHDVKGCLMYCDPPYPAGTRSSPDVYGEYEMTDDHRAFLAVAKSIKHAKVLISGYPCELYDKALKDWGRHEFDVANHAAGGKSKKRMREVVWTNY</sequence>
<gene>
    <name evidence="4" type="ORF">J8F10_21280</name>
</gene>
<dbReference type="SUPFAM" id="SSF53335">
    <property type="entry name" value="S-adenosyl-L-methionine-dependent methyltransferases"/>
    <property type="match status" value="1"/>
</dbReference>
<organism evidence="4 5">
    <name type="scientific">Gemmata palustris</name>
    <dbReference type="NCBI Taxonomy" id="2822762"/>
    <lineage>
        <taxon>Bacteria</taxon>
        <taxon>Pseudomonadati</taxon>
        <taxon>Planctomycetota</taxon>
        <taxon>Planctomycetia</taxon>
        <taxon>Gemmatales</taxon>
        <taxon>Gemmataceae</taxon>
        <taxon>Gemmata</taxon>
    </lineage>
</organism>
<keyword evidence="2" id="KW-0808">Transferase</keyword>
<evidence type="ECO:0000256" key="1">
    <source>
        <dbReference type="ARBA" id="ARBA00022603"/>
    </source>
</evidence>
<reference evidence="4 5" key="1">
    <citation type="submission" date="2021-04" db="EMBL/GenBank/DDBJ databases">
        <authorList>
            <person name="Ivanova A."/>
        </authorList>
    </citation>
    <scope>NUCLEOTIDE SEQUENCE [LARGE SCALE GENOMIC DNA]</scope>
    <source>
        <strain evidence="4 5">G18</strain>
    </source>
</reference>
<dbReference type="PANTHER" id="PTHR30481:SF4">
    <property type="entry name" value="SITE-SPECIFIC DNA-METHYLTRANSFERASE (ADENINE-SPECIFIC)"/>
    <property type="match status" value="1"/>
</dbReference>
<evidence type="ECO:0000313" key="4">
    <source>
        <dbReference type="EMBL" id="MBP3957793.1"/>
    </source>
</evidence>
<dbReference type="GO" id="GO:0032259">
    <property type="term" value="P:methylation"/>
    <property type="evidence" value="ECO:0007669"/>
    <property type="project" value="UniProtKB-KW"/>
</dbReference>
<protein>
    <submittedName>
        <fullName evidence="4">DNA adenine methylase</fullName>
    </submittedName>
</protein>
<dbReference type="InterPro" id="IPR012327">
    <property type="entry name" value="MeTrfase_D12"/>
</dbReference>
<comment type="caution">
    <text evidence="4">The sequence shown here is derived from an EMBL/GenBank/DDBJ whole genome shotgun (WGS) entry which is preliminary data.</text>
</comment>
<dbReference type="Pfam" id="PF02086">
    <property type="entry name" value="MethyltransfD12"/>
    <property type="match status" value="1"/>
</dbReference>
<dbReference type="RefSeq" id="WP_210657188.1">
    <property type="nucleotide sequence ID" value="NZ_JAGKQQ010000001.1"/>
</dbReference>
<accession>A0ABS5BY39</accession>
<keyword evidence="3" id="KW-0949">S-adenosyl-L-methionine</keyword>
<evidence type="ECO:0000256" key="3">
    <source>
        <dbReference type="ARBA" id="ARBA00022691"/>
    </source>
</evidence>
<dbReference type="GO" id="GO:0008168">
    <property type="term" value="F:methyltransferase activity"/>
    <property type="evidence" value="ECO:0007669"/>
    <property type="project" value="UniProtKB-KW"/>
</dbReference>
<keyword evidence="5" id="KW-1185">Reference proteome</keyword>
<proteinExistence type="predicted"/>
<dbReference type="EMBL" id="JAGKQQ010000001">
    <property type="protein sequence ID" value="MBP3957793.1"/>
    <property type="molecule type" value="Genomic_DNA"/>
</dbReference>